<gene>
    <name evidence="5" type="ORF">CHLNCDRAFT_52289</name>
</gene>
<dbReference type="GeneID" id="17355054"/>
<organism evidence="6">
    <name type="scientific">Chlorella variabilis</name>
    <name type="common">Green alga</name>
    <dbReference type="NCBI Taxonomy" id="554065"/>
    <lineage>
        <taxon>Eukaryota</taxon>
        <taxon>Viridiplantae</taxon>
        <taxon>Chlorophyta</taxon>
        <taxon>core chlorophytes</taxon>
        <taxon>Trebouxiophyceae</taxon>
        <taxon>Chlorellales</taxon>
        <taxon>Chlorellaceae</taxon>
        <taxon>Chlorella clade</taxon>
        <taxon>Chlorella</taxon>
    </lineage>
</organism>
<feature type="region of interest" description="Disordered" evidence="1">
    <location>
        <begin position="100"/>
        <end position="122"/>
    </location>
</feature>
<dbReference type="Pfam" id="PF05548">
    <property type="entry name" value="Peptidase_M11"/>
    <property type="match status" value="1"/>
</dbReference>
<evidence type="ECO:0000313" key="6">
    <source>
        <dbReference type="Proteomes" id="UP000008141"/>
    </source>
</evidence>
<dbReference type="KEGG" id="cvr:CHLNCDRAFT_52289"/>
<evidence type="ECO:0000259" key="4">
    <source>
        <dbReference type="Pfam" id="PF05548"/>
    </source>
</evidence>
<dbReference type="Proteomes" id="UP000008141">
    <property type="component" value="Unassembled WGS sequence"/>
</dbReference>
<evidence type="ECO:0000313" key="5">
    <source>
        <dbReference type="EMBL" id="EFN55657.1"/>
    </source>
</evidence>
<keyword evidence="3" id="KW-0732">Signal</keyword>
<dbReference type="EMBL" id="GL433844">
    <property type="protein sequence ID" value="EFN55657.1"/>
    <property type="molecule type" value="Genomic_DNA"/>
</dbReference>
<dbReference type="OrthoDB" id="535741at2759"/>
<sequence>MLSLNTVQALLLLAFLSSQRASTATHLLSAPGRATLRGKAIIVAQDYVDRPESSLLAVRTPNDGRVHVVVNPSELTGLRSGADIQVSGEWVPQATMAAAATMSSRGTTRKQTSRGKTNGGGPRLFKAIRVRRVGAGQADWHAVTADASTVAAASAPPPQFSSNPLITADLPVIIIPIAGMTPVGGACVPTAAPVNLDRRAVERVVFQECNSRRATVGSTFNLCSYGKTRLTRQNSLVADLVQLPCNSTSYGAAWSFGSCAFDDFSGWADAADEVLRARGKALKRFVYRLYLVPKGACDWIGLGYVGCHDSYECRAWASGEEALKPQRLLCRYNDDSCTMGYCCADRCWNTPHAWQMGWLQVQQLDGSTLAAGQTVTVTLASQAATSHRCNQRAFHYCPVRDLGRTVFLSGMRISATWVLGVPPIFLGYRTAEGGDADLPSEVAGKVHVYTSWSASTRDAQPSNWETALEGGQSWSSSAAGLVVRVRSISNDTGSAAAAVVSVCRRAGPETVASCLAGSDNDCNGLAGRDDPSRSRLLPPAPVAVGAVPRKHVRRVPPTQRWAARGSSRRLGSGRKCKHLQRLPEPVALFHRVHAGGDQPAGRTAQLLGLIPLLLVYLYILRQLILCAYFFCQRCHCHYCWF</sequence>
<name>E1ZFE8_CHLVA</name>
<feature type="signal peptide" evidence="3">
    <location>
        <begin position="1"/>
        <end position="24"/>
    </location>
</feature>
<accession>E1ZFE8</accession>
<reference evidence="5 6" key="1">
    <citation type="journal article" date="2010" name="Plant Cell">
        <title>The Chlorella variabilis NC64A genome reveals adaptation to photosymbiosis, coevolution with viruses, and cryptic sex.</title>
        <authorList>
            <person name="Blanc G."/>
            <person name="Duncan G."/>
            <person name="Agarkova I."/>
            <person name="Borodovsky M."/>
            <person name="Gurnon J."/>
            <person name="Kuo A."/>
            <person name="Lindquist E."/>
            <person name="Lucas S."/>
            <person name="Pangilinan J."/>
            <person name="Polle J."/>
            <person name="Salamov A."/>
            <person name="Terry A."/>
            <person name="Yamada T."/>
            <person name="Dunigan D.D."/>
            <person name="Grigoriev I.V."/>
            <person name="Claverie J.M."/>
            <person name="Van Etten J.L."/>
        </authorList>
    </citation>
    <scope>NUCLEOTIDE SEQUENCE [LARGE SCALE GENOMIC DNA]</scope>
    <source>
        <strain evidence="5 6">NC64A</strain>
    </source>
</reference>
<dbReference type="AlphaFoldDB" id="E1ZFE8"/>
<keyword evidence="2" id="KW-1133">Transmembrane helix</keyword>
<protein>
    <recommendedName>
        <fullName evidence="4">Peptidase M11 gametolysin domain-containing protein</fullName>
    </recommendedName>
</protein>
<evidence type="ECO:0000256" key="2">
    <source>
        <dbReference type="SAM" id="Phobius"/>
    </source>
</evidence>
<dbReference type="RefSeq" id="XP_005847759.1">
    <property type="nucleotide sequence ID" value="XM_005847697.1"/>
</dbReference>
<keyword evidence="6" id="KW-1185">Reference proteome</keyword>
<keyword evidence="2" id="KW-0472">Membrane</keyword>
<feature type="transmembrane region" description="Helical" evidence="2">
    <location>
        <begin position="606"/>
        <end position="631"/>
    </location>
</feature>
<evidence type="ECO:0000256" key="1">
    <source>
        <dbReference type="SAM" id="MobiDB-lite"/>
    </source>
</evidence>
<keyword evidence="2" id="KW-0812">Transmembrane</keyword>
<proteinExistence type="predicted"/>
<feature type="domain" description="Peptidase M11 gametolysin" evidence="4">
    <location>
        <begin position="198"/>
        <end position="450"/>
    </location>
</feature>
<dbReference type="InParanoid" id="E1ZFE8"/>
<dbReference type="InterPro" id="IPR008752">
    <property type="entry name" value="Peptidase_M11"/>
</dbReference>
<evidence type="ECO:0000256" key="3">
    <source>
        <dbReference type="SAM" id="SignalP"/>
    </source>
</evidence>
<feature type="chain" id="PRO_5003156155" description="Peptidase M11 gametolysin domain-containing protein" evidence="3">
    <location>
        <begin position="25"/>
        <end position="641"/>
    </location>
</feature>